<organism evidence="2 3">
    <name type="scientific">Pseudomaricurvus hydrocarbonicus</name>
    <dbReference type="NCBI Taxonomy" id="1470433"/>
    <lineage>
        <taxon>Bacteria</taxon>
        <taxon>Pseudomonadati</taxon>
        <taxon>Pseudomonadota</taxon>
        <taxon>Gammaproteobacteria</taxon>
        <taxon>Cellvibrionales</taxon>
        <taxon>Cellvibrionaceae</taxon>
        <taxon>Pseudomaricurvus</taxon>
    </lineage>
</organism>
<comment type="caution">
    <text evidence="2">The sequence shown here is derived from an EMBL/GenBank/DDBJ whole genome shotgun (WGS) entry which is preliminary data.</text>
</comment>
<dbReference type="Proteomes" id="UP000787472">
    <property type="component" value="Unassembled WGS sequence"/>
</dbReference>
<gene>
    <name evidence="2" type="primary">mlaD</name>
    <name evidence="2" type="ORF">G8770_09390</name>
</gene>
<evidence type="ECO:0000313" key="3">
    <source>
        <dbReference type="Proteomes" id="UP000787472"/>
    </source>
</evidence>
<dbReference type="InterPro" id="IPR052336">
    <property type="entry name" value="MlaD_Phospholipid_Transporter"/>
</dbReference>
<dbReference type="RefSeq" id="WP_167185255.1">
    <property type="nucleotide sequence ID" value="NZ_JAAONZ010000005.1"/>
</dbReference>
<name>A0A9E5MLX8_9GAMM</name>
<dbReference type="NCBIfam" id="TIGR04430">
    <property type="entry name" value="OM_asym_MlaD"/>
    <property type="match status" value="1"/>
</dbReference>
<evidence type="ECO:0000313" key="2">
    <source>
        <dbReference type="EMBL" id="NHO65753.1"/>
    </source>
</evidence>
<feature type="domain" description="Mce/MlaD" evidence="1">
    <location>
        <begin position="40"/>
        <end position="117"/>
    </location>
</feature>
<accession>A0A9E5MLX8</accession>
<keyword evidence="3" id="KW-1185">Reference proteome</keyword>
<proteinExistence type="predicted"/>
<dbReference type="PANTHER" id="PTHR33371">
    <property type="entry name" value="INTERMEMBRANE PHOSPHOLIPID TRANSPORT SYSTEM BINDING PROTEIN MLAD-RELATED"/>
    <property type="match status" value="1"/>
</dbReference>
<dbReference type="Pfam" id="PF02470">
    <property type="entry name" value="MlaD"/>
    <property type="match status" value="1"/>
</dbReference>
<sequence>MYSRTMEIMVGVFMLMGIIALSFLAIQVSGLSLSTSERDTYTISANFNNVAGLTTRAKVSIAGVTVGQVTAIHLDPLSVRAVVDMAIQKQVDYLTTDSIAAIKTAGVLGDQYVSIQVGGAPDLLANGDTITDTQSALILEDLVGKIITSIGSDK</sequence>
<dbReference type="PANTHER" id="PTHR33371:SF4">
    <property type="entry name" value="INTERMEMBRANE PHOSPHOLIPID TRANSPORT SYSTEM BINDING PROTEIN MLAD"/>
    <property type="match status" value="1"/>
</dbReference>
<reference evidence="2" key="1">
    <citation type="submission" date="2020-03" db="EMBL/GenBank/DDBJ databases">
        <authorList>
            <person name="Guo F."/>
        </authorList>
    </citation>
    <scope>NUCLEOTIDE SEQUENCE</scope>
    <source>
        <strain evidence="2">JCM 30134</strain>
    </source>
</reference>
<dbReference type="InterPro" id="IPR030970">
    <property type="entry name" value="ABC_MlaD"/>
</dbReference>
<dbReference type="GO" id="GO:0005548">
    <property type="term" value="F:phospholipid transporter activity"/>
    <property type="evidence" value="ECO:0007669"/>
    <property type="project" value="TreeGrafter"/>
</dbReference>
<dbReference type="InterPro" id="IPR003399">
    <property type="entry name" value="Mce/MlaD"/>
</dbReference>
<dbReference type="AlphaFoldDB" id="A0A9E5MLX8"/>
<protein>
    <submittedName>
        <fullName evidence="2">Outer membrane lipid asymmetry maintenance protein MlaD</fullName>
    </submittedName>
</protein>
<dbReference type="EMBL" id="JAAONZ010000005">
    <property type="protein sequence ID" value="NHO65753.1"/>
    <property type="molecule type" value="Genomic_DNA"/>
</dbReference>
<dbReference type="GO" id="GO:0005543">
    <property type="term" value="F:phospholipid binding"/>
    <property type="evidence" value="ECO:0007669"/>
    <property type="project" value="TreeGrafter"/>
</dbReference>
<evidence type="ECO:0000259" key="1">
    <source>
        <dbReference type="Pfam" id="PF02470"/>
    </source>
</evidence>